<accession>A0ABW9I0K6</accession>
<keyword evidence="1" id="KW-0812">Transmembrane</keyword>
<keyword evidence="3" id="KW-1185">Reference proteome</keyword>
<keyword evidence="1" id="KW-1133">Transmembrane helix</keyword>
<evidence type="ECO:0000313" key="2">
    <source>
        <dbReference type="EMBL" id="MFM9613895.1"/>
    </source>
</evidence>
<name>A0ABW9I0K6_9ACTN</name>
<dbReference type="EMBL" id="JBJVNI010000023">
    <property type="protein sequence ID" value="MFM9613895.1"/>
    <property type="molecule type" value="Genomic_DNA"/>
</dbReference>
<reference evidence="2 3" key="1">
    <citation type="submission" date="2024-12" db="EMBL/GenBank/DDBJ databases">
        <title>Forecasting of Potato common scab and diversities of Pathogenic streptomyces spp. in china.</title>
        <authorList>
            <person name="Handique U."/>
            <person name="Wu J."/>
        </authorList>
    </citation>
    <scope>NUCLEOTIDE SEQUENCE [LARGE SCALE GENOMIC DNA]</scope>
    <source>
        <strain evidence="2 3">ZRIMU1530</strain>
    </source>
</reference>
<protein>
    <submittedName>
        <fullName evidence="2">Uncharacterized protein</fullName>
    </submittedName>
</protein>
<organism evidence="2 3">
    <name type="scientific">Streptomyces niveiscabiei</name>
    <dbReference type="NCBI Taxonomy" id="164115"/>
    <lineage>
        <taxon>Bacteria</taxon>
        <taxon>Bacillati</taxon>
        <taxon>Actinomycetota</taxon>
        <taxon>Actinomycetes</taxon>
        <taxon>Kitasatosporales</taxon>
        <taxon>Streptomycetaceae</taxon>
        <taxon>Streptomyces</taxon>
    </lineage>
</organism>
<comment type="caution">
    <text evidence="2">The sequence shown here is derived from an EMBL/GenBank/DDBJ whole genome shotgun (WGS) entry which is preliminary data.</text>
</comment>
<dbReference type="Proteomes" id="UP001631957">
    <property type="component" value="Unassembled WGS sequence"/>
</dbReference>
<gene>
    <name evidence="2" type="ORF">ACKI18_35070</name>
</gene>
<sequence>MTIPELPGTLALVGLGALAGAAVCLLAALASGTAALIHRRRHRPRAAARDDRALLRLARRPAP</sequence>
<dbReference type="RefSeq" id="WP_409122768.1">
    <property type="nucleotide sequence ID" value="NZ_JBJVNI010000023.1"/>
</dbReference>
<proteinExistence type="predicted"/>
<evidence type="ECO:0000313" key="3">
    <source>
        <dbReference type="Proteomes" id="UP001631957"/>
    </source>
</evidence>
<evidence type="ECO:0000256" key="1">
    <source>
        <dbReference type="SAM" id="Phobius"/>
    </source>
</evidence>
<keyword evidence="1" id="KW-0472">Membrane</keyword>
<feature type="transmembrane region" description="Helical" evidence="1">
    <location>
        <begin position="12"/>
        <end position="37"/>
    </location>
</feature>